<keyword evidence="15" id="KW-1185">Reference proteome</keyword>
<dbReference type="EC" id="2.7.1.130" evidence="3 13"/>
<organism evidence="14 15">
    <name type="scientific">Pigmentiphaga aceris</name>
    <dbReference type="NCBI Taxonomy" id="1940612"/>
    <lineage>
        <taxon>Bacteria</taxon>
        <taxon>Pseudomonadati</taxon>
        <taxon>Pseudomonadota</taxon>
        <taxon>Betaproteobacteria</taxon>
        <taxon>Burkholderiales</taxon>
        <taxon>Alcaligenaceae</taxon>
        <taxon>Pigmentiphaga</taxon>
    </lineage>
</organism>
<keyword evidence="8 13" id="KW-0547">Nucleotide-binding</keyword>
<dbReference type="InterPro" id="IPR003758">
    <property type="entry name" value="LpxK"/>
</dbReference>
<protein>
    <recommendedName>
        <fullName evidence="4 13">Tetraacyldisaccharide 4'-kinase</fullName>
        <ecNumber evidence="3 13">2.7.1.130</ecNumber>
    </recommendedName>
    <alternativeName>
        <fullName evidence="12 13">Lipid A 4'-kinase</fullName>
    </alternativeName>
</protein>
<evidence type="ECO:0000256" key="7">
    <source>
        <dbReference type="ARBA" id="ARBA00022679"/>
    </source>
</evidence>
<dbReference type="GO" id="GO:0009029">
    <property type="term" value="F:lipid-A 4'-kinase activity"/>
    <property type="evidence" value="ECO:0007669"/>
    <property type="project" value="UniProtKB-UniRule"/>
</dbReference>
<dbReference type="GO" id="GO:0009245">
    <property type="term" value="P:lipid A biosynthetic process"/>
    <property type="evidence" value="ECO:0007669"/>
    <property type="project" value="UniProtKB-UniRule"/>
</dbReference>
<evidence type="ECO:0000256" key="11">
    <source>
        <dbReference type="ARBA" id="ARBA00023098"/>
    </source>
</evidence>
<keyword evidence="9 13" id="KW-0418">Kinase</keyword>
<dbReference type="InterPro" id="IPR027417">
    <property type="entry name" value="P-loop_NTPase"/>
</dbReference>
<evidence type="ECO:0000256" key="1">
    <source>
        <dbReference type="ARBA" id="ARBA00002274"/>
    </source>
</evidence>
<name>A0A5C0B6H7_9BURK</name>
<evidence type="ECO:0000313" key="14">
    <source>
        <dbReference type="EMBL" id="QEI09373.1"/>
    </source>
</evidence>
<keyword evidence="7 13" id="KW-0808">Transferase</keyword>
<evidence type="ECO:0000256" key="4">
    <source>
        <dbReference type="ARBA" id="ARBA00016436"/>
    </source>
</evidence>
<dbReference type="SUPFAM" id="SSF52540">
    <property type="entry name" value="P-loop containing nucleoside triphosphate hydrolases"/>
    <property type="match status" value="1"/>
</dbReference>
<evidence type="ECO:0000256" key="12">
    <source>
        <dbReference type="ARBA" id="ARBA00029757"/>
    </source>
</evidence>
<evidence type="ECO:0000256" key="10">
    <source>
        <dbReference type="ARBA" id="ARBA00022840"/>
    </source>
</evidence>
<comment type="function">
    <text evidence="1 13">Transfers the gamma-phosphate of ATP to the 4'-position of a tetraacyldisaccharide 1-phosphate intermediate (termed DS-1-P) to form tetraacyldisaccharide 1,4'-bis-phosphate (lipid IVA).</text>
</comment>
<dbReference type="RefSeq" id="WP_148819447.1">
    <property type="nucleotide sequence ID" value="NZ_CP043046.1"/>
</dbReference>
<comment type="catalytic activity">
    <reaction evidence="13">
        <text>a lipid A disaccharide + ATP = a lipid IVA + ADP + H(+)</text>
        <dbReference type="Rhea" id="RHEA:67840"/>
        <dbReference type="ChEBI" id="CHEBI:15378"/>
        <dbReference type="ChEBI" id="CHEBI:30616"/>
        <dbReference type="ChEBI" id="CHEBI:176343"/>
        <dbReference type="ChEBI" id="CHEBI:176425"/>
        <dbReference type="ChEBI" id="CHEBI:456216"/>
        <dbReference type="EC" id="2.7.1.130"/>
    </reaction>
</comment>
<dbReference type="KEGG" id="pacr:FXN63_16745"/>
<reference evidence="14 15" key="1">
    <citation type="submission" date="2019-08" db="EMBL/GenBank/DDBJ databases">
        <title>Amphibian skin-associated Pigmentiphaga: genome sequence and occurrence across geography and hosts.</title>
        <authorList>
            <person name="Bletz M.C."/>
            <person name="Bunk B."/>
            <person name="Sproeer C."/>
            <person name="Biwer P."/>
            <person name="Reiter S."/>
            <person name="Rabemananjara F.C.E."/>
            <person name="Schulz S."/>
            <person name="Overmann J."/>
            <person name="Vences M."/>
        </authorList>
    </citation>
    <scope>NUCLEOTIDE SEQUENCE [LARGE SCALE GENOMIC DNA]</scope>
    <source>
        <strain evidence="14 15">Mada1488</strain>
    </source>
</reference>
<dbReference type="PANTHER" id="PTHR42724:SF1">
    <property type="entry name" value="TETRAACYLDISACCHARIDE 4'-KINASE, MITOCHONDRIAL-RELATED"/>
    <property type="match status" value="1"/>
</dbReference>
<feature type="binding site" evidence="13">
    <location>
        <begin position="40"/>
        <end position="47"/>
    </location>
    <ligand>
        <name>ATP</name>
        <dbReference type="ChEBI" id="CHEBI:30616"/>
    </ligand>
</feature>
<dbReference type="Pfam" id="PF02606">
    <property type="entry name" value="LpxK"/>
    <property type="match status" value="1"/>
</dbReference>
<dbReference type="UniPathway" id="UPA00359">
    <property type="reaction ID" value="UER00482"/>
</dbReference>
<sequence length="322" mass="34256">MLPLAWLNGAVLRLRRAAYRLGLRQAWVAPVPLVVVGNIYVGGTGKTPLLIALIQELRARGWHPGVVSRGYGAQVGEQPNVGCGELDPRAFGDEPALISARTHVPIAVHPRRPAAVRSLLAAHPEVDVVLSDDGLQHLALARDVEIVVQDARGVGNGRLLPAGPLRESAARLASVDALVTNLNTGDAPGPARTIAARQLDMRVAGDVAVNLRSGEKRSLASFANAGKVGAAAGIGRPSRFFSMLHAVGIQPVEELALPDHYDYAVSPFSAINADAVLITEKDAVKCGHLDDPRLWSVAVSAHLSDPYFFDWLEARLHGRTFA</sequence>
<evidence type="ECO:0000256" key="6">
    <source>
        <dbReference type="ARBA" id="ARBA00022556"/>
    </source>
</evidence>
<evidence type="ECO:0000256" key="2">
    <source>
        <dbReference type="ARBA" id="ARBA00004870"/>
    </source>
</evidence>
<evidence type="ECO:0000256" key="8">
    <source>
        <dbReference type="ARBA" id="ARBA00022741"/>
    </source>
</evidence>
<evidence type="ECO:0000256" key="5">
    <source>
        <dbReference type="ARBA" id="ARBA00022516"/>
    </source>
</evidence>
<evidence type="ECO:0000256" key="13">
    <source>
        <dbReference type="HAMAP-Rule" id="MF_00409"/>
    </source>
</evidence>
<keyword evidence="5 13" id="KW-0444">Lipid biosynthesis</keyword>
<dbReference type="OrthoDB" id="9766423at2"/>
<comment type="pathway">
    <text evidence="2 13">Glycolipid biosynthesis; lipid IV(A) biosynthesis; lipid IV(A) from (3R)-3-hydroxytetradecanoyl-[acyl-carrier-protein] and UDP-N-acetyl-alpha-D-glucosamine: step 6/6.</text>
</comment>
<keyword evidence="10 13" id="KW-0067">ATP-binding</keyword>
<comment type="similarity">
    <text evidence="13">Belongs to the LpxK family.</text>
</comment>
<dbReference type="GO" id="GO:0005524">
    <property type="term" value="F:ATP binding"/>
    <property type="evidence" value="ECO:0007669"/>
    <property type="project" value="UniProtKB-UniRule"/>
</dbReference>
<gene>
    <name evidence="13" type="primary">lpxK</name>
    <name evidence="14" type="ORF">FXN63_16745</name>
</gene>
<dbReference type="PANTHER" id="PTHR42724">
    <property type="entry name" value="TETRAACYLDISACCHARIDE 4'-KINASE"/>
    <property type="match status" value="1"/>
</dbReference>
<dbReference type="AlphaFoldDB" id="A0A5C0B6H7"/>
<keyword evidence="11 13" id="KW-0443">Lipid metabolism</keyword>
<dbReference type="NCBIfam" id="TIGR00682">
    <property type="entry name" value="lpxK"/>
    <property type="match status" value="1"/>
</dbReference>
<dbReference type="Proteomes" id="UP000325161">
    <property type="component" value="Chromosome"/>
</dbReference>
<evidence type="ECO:0000256" key="9">
    <source>
        <dbReference type="ARBA" id="ARBA00022777"/>
    </source>
</evidence>
<keyword evidence="6 13" id="KW-0441">Lipid A biosynthesis</keyword>
<evidence type="ECO:0000256" key="3">
    <source>
        <dbReference type="ARBA" id="ARBA00012071"/>
    </source>
</evidence>
<proteinExistence type="inferred from homology"/>
<dbReference type="GO" id="GO:0009244">
    <property type="term" value="P:lipopolysaccharide core region biosynthetic process"/>
    <property type="evidence" value="ECO:0007669"/>
    <property type="project" value="TreeGrafter"/>
</dbReference>
<evidence type="ECO:0000313" key="15">
    <source>
        <dbReference type="Proteomes" id="UP000325161"/>
    </source>
</evidence>
<dbReference type="EMBL" id="CP043046">
    <property type="protein sequence ID" value="QEI09373.1"/>
    <property type="molecule type" value="Genomic_DNA"/>
</dbReference>
<accession>A0A5C0B6H7</accession>
<dbReference type="GO" id="GO:0005886">
    <property type="term" value="C:plasma membrane"/>
    <property type="evidence" value="ECO:0007669"/>
    <property type="project" value="TreeGrafter"/>
</dbReference>
<dbReference type="HAMAP" id="MF_00409">
    <property type="entry name" value="LpxK"/>
    <property type="match status" value="1"/>
</dbReference>